<proteinExistence type="inferred from homology"/>
<evidence type="ECO:0000256" key="3">
    <source>
        <dbReference type="ARBA" id="ARBA00022729"/>
    </source>
</evidence>
<evidence type="ECO:0000313" key="8">
    <source>
        <dbReference type="EMBL" id="MDK7357258.1"/>
    </source>
</evidence>
<keyword evidence="4" id="KW-0029">Amino-acid transport</keyword>
<dbReference type="AlphaFoldDB" id="A0A133S6Z9"/>
<dbReference type="GO" id="GO:0006865">
    <property type="term" value="P:amino acid transport"/>
    <property type="evidence" value="ECO:0007669"/>
    <property type="project" value="UniProtKB-KW"/>
</dbReference>
<keyword evidence="2" id="KW-0813">Transport</keyword>
<dbReference type="RefSeq" id="WP_005380797.1">
    <property type="nucleotide sequence ID" value="NZ_CABKSO010000001.1"/>
</dbReference>
<reference evidence="9 11" key="2">
    <citation type="submission" date="2018-09" db="EMBL/GenBank/DDBJ databases">
        <title>Genome sequence of Veillonella atypica isolated from periodontal Korean patients.</title>
        <authorList>
            <person name="Lee J.-H."/>
            <person name="Moon J.-H."/>
            <person name="Shin S.-Y."/>
        </authorList>
    </citation>
    <scope>NUCLEOTIDE SEQUENCE [LARGE SCALE GENOMIC DNA]</scope>
    <source>
        <strain evidence="9 11">KHUD_V1</strain>
    </source>
</reference>
<dbReference type="EMBL" id="LRQT01000004">
    <property type="protein sequence ID" value="KXA65453.1"/>
    <property type="molecule type" value="Genomic_DNA"/>
</dbReference>
<reference evidence="7 10" key="1">
    <citation type="submission" date="2016-01" db="EMBL/GenBank/DDBJ databases">
        <authorList>
            <person name="Oliw E.H."/>
        </authorList>
    </citation>
    <scope>NUCLEOTIDE SEQUENCE [LARGE SCALE GENOMIC DNA]</scope>
    <source>
        <strain evidence="7 10">CMW7756B</strain>
    </source>
</reference>
<evidence type="ECO:0000256" key="5">
    <source>
        <dbReference type="SAM" id="SignalP"/>
    </source>
</evidence>
<dbReference type="CDD" id="cd06348">
    <property type="entry name" value="PBP1_ABC_HAAT-like"/>
    <property type="match status" value="1"/>
</dbReference>
<dbReference type="Proteomes" id="UP000277803">
    <property type="component" value="Unassembled WGS sequence"/>
</dbReference>
<dbReference type="EMBL" id="JASORJ010000009">
    <property type="protein sequence ID" value="MDK7357258.1"/>
    <property type="molecule type" value="Genomic_DNA"/>
</dbReference>
<gene>
    <name evidence="9" type="ORF">D2965_09200</name>
    <name evidence="7" type="ORF">HMPREF3233_00223</name>
    <name evidence="8" type="ORF">QP520_06425</name>
</gene>
<evidence type="ECO:0000256" key="4">
    <source>
        <dbReference type="ARBA" id="ARBA00022970"/>
    </source>
</evidence>
<sequence length="382" mass="40873">MNKSMLKKAAIFGLAGVMAVAAGCGSNKDAGNANNNEAKIALLTTTTGGAAAYGESIKAGAELAVSEINADANNVKINLLVEDTKGDKNEAINAMNKVISKDKVVGVIGPMLSGEMMAAGPVANKSKVVALGTSTTAEGITDIGDYIFRNAVPESLAVDTAIKEAHKTLNFKTAAIMYSNNNDQMVSVNNTARKALEAEGVQIVDTETFADKDTDFSAQLTKIQQANPDVIVVASLYQEGALIMKKMREMGMKQPVVGSNGFNSPEFIKIAGAAADGVIVGTPWFPNKDDQKVKDFRKAYKDKYGKEPDQFAAQAYDAVYLYEAALKKSGSTTDREKFREALKNIADFVGVTGQFKFNDHRDPSMEVQVLQIRNGQFDALKK</sequence>
<evidence type="ECO:0000313" key="11">
    <source>
        <dbReference type="Proteomes" id="UP000277803"/>
    </source>
</evidence>
<dbReference type="PANTHER" id="PTHR30483:SF6">
    <property type="entry name" value="PERIPLASMIC BINDING PROTEIN OF ABC TRANSPORTER FOR NATURAL AMINO ACIDS"/>
    <property type="match status" value="1"/>
</dbReference>
<feature type="chain" id="PRO_5041794443" evidence="5">
    <location>
        <begin position="22"/>
        <end position="382"/>
    </location>
</feature>
<keyword evidence="3 5" id="KW-0732">Signal</keyword>
<accession>A0A133S6Z9</accession>
<organism evidence="7">
    <name type="scientific">Veillonella atypica</name>
    <dbReference type="NCBI Taxonomy" id="39777"/>
    <lineage>
        <taxon>Bacteria</taxon>
        <taxon>Bacillati</taxon>
        <taxon>Bacillota</taxon>
        <taxon>Negativicutes</taxon>
        <taxon>Veillonellales</taxon>
        <taxon>Veillonellaceae</taxon>
        <taxon>Veillonella</taxon>
    </lineage>
</organism>
<dbReference type="InterPro" id="IPR028082">
    <property type="entry name" value="Peripla_BP_I"/>
</dbReference>
<feature type="signal peptide" evidence="5">
    <location>
        <begin position="1"/>
        <end position="21"/>
    </location>
</feature>
<comment type="similarity">
    <text evidence="1">Belongs to the leucine-binding protein family.</text>
</comment>
<feature type="domain" description="Leucine-binding protein" evidence="6">
    <location>
        <begin position="38"/>
        <end position="375"/>
    </location>
</feature>
<dbReference type="STRING" id="39777.B7L28_03185"/>
<evidence type="ECO:0000256" key="2">
    <source>
        <dbReference type="ARBA" id="ARBA00022448"/>
    </source>
</evidence>
<dbReference type="PANTHER" id="PTHR30483">
    <property type="entry name" value="LEUCINE-SPECIFIC-BINDING PROTEIN"/>
    <property type="match status" value="1"/>
</dbReference>
<name>A0A133S6Z9_9FIRM</name>
<comment type="caution">
    <text evidence="7">The sequence shown here is derived from an EMBL/GenBank/DDBJ whole genome shotgun (WGS) entry which is preliminary data.</text>
</comment>
<evidence type="ECO:0000313" key="9">
    <source>
        <dbReference type="EMBL" id="RJY49740.1"/>
    </source>
</evidence>
<evidence type="ECO:0000313" key="10">
    <source>
        <dbReference type="Proteomes" id="UP000070226"/>
    </source>
</evidence>
<dbReference type="SUPFAM" id="SSF53822">
    <property type="entry name" value="Periplasmic binding protein-like I"/>
    <property type="match status" value="1"/>
</dbReference>
<dbReference type="Proteomes" id="UP001236274">
    <property type="component" value="Unassembled WGS sequence"/>
</dbReference>
<dbReference type="InterPro" id="IPR051010">
    <property type="entry name" value="BCAA_transport"/>
</dbReference>
<dbReference type="InterPro" id="IPR028081">
    <property type="entry name" value="Leu-bd"/>
</dbReference>
<dbReference type="Proteomes" id="UP000070226">
    <property type="component" value="Unassembled WGS sequence"/>
</dbReference>
<dbReference type="GeneID" id="57773363"/>
<reference evidence="8" key="3">
    <citation type="submission" date="2023-05" db="EMBL/GenBank/DDBJ databases">
        <title>Cataloging the Phylogenetic Diversity of Human Bladder Bacteria.</title>
        <authorList>
            <person name="Du J."/>
        </authorList>
    </citation>
    <scope>NUCLEOTIDE SEQUENCE</scope>
    <source>
        <strain evidence="8">UMB10101</strain>
    </source>
</reference>
<dbReference type="InterPro" id="IPR000709">
    <property type="entry name" value="Leu_Ile_Val-bd"/>
</dbReference>
<dbReference type="PRINTS" id="PR00337">
    <property type="entry name" value="LEUILEVALBP"/>
</dbReference>
<dbReference type="PROSITE" id="PS51257">
    <property type="entry name" value="PROKAR_LIPOPROTEIN"/>
    <property type="match status" value="1"/>
</dbReference>
<evidence type="ECO:0000256" key="1">
    <source>
        <dbReference type="ARBA" id="ARBA00010062"/>
    </source>
</evidence>
<dbReference type="EMBL" id="QXZZ01000037">
    <property type="protein sequence ID" value="RJY49740.1"/>
    <property type="molecule type" value="Genomic_DNA"/>
</dbReference>
<evidence type="ECO:0000259" key="6">
    <source>
        <dbReference type="Pfam" id="PF13458"/>
    </source>
</evidence>
<protein>
    <submittedName>
        <fullName evidence="8 9">ABC transporter substrate-binding protein</fullName>
    </submittedName>
    <submittedName>
        <fullName evidence="7">Ligand-binding protein, receptor family</fullName>
    </submittedName>
</protein>
<keyword evidence="7" id="KW-0675">Receptor</keyword>
<dbReference type="Gene3D" id="3.40.50.2300">
    <property type="match status" value="2"/>
</dbReference>
<evidence type="ECO:0000313" key="7">
    <source>
        <dbReference type="EMBL" id="KXA65453.1"/>
    </source>
</evidence>
<dbReference type="PATRIC" id="fig|39777.7.peg.215"/>
<dbReference type="Pfam" id="PF13458">
    <property type="entry name" value="Peripla_BP_6"/>
    <property type="match status" value="1"/>
</dbReference>